<evidence type="ECO:0000313" key="2">
    <source>
        <dbReference type="EMBL" id="KAK2183636.1"/>
    </source>
</evidence>
<feature type="signal peptide" evidence="1">
    <location>
        <begin position="1"/>
        <end position="40"/>
    </location>
</feature>
<reference evidence="2" key="1">
    <citation type="journal article" date="2023" name="Mol. Biol. Evol.">
        <title>Third-Generation Sequencing Reveals the Adaptive Role of the Epigenome in Three Deep-Sea Polychaetes.</title>
        <authorList>
            <person name="Perez M."/>
            <person name="Aroh O."/>
            <person name="Sun Y."/>
            <person name="Lan Y."/>
            <person name="Juniper S.K."/>
            <person name="Young C.R."/>
            <person name="Angers B."/>
            <person name="Qian P.Y."/>
        </authorList>
    </citation>
    <scope>NUCLEOTIDE SEQUENCE</scope>
    <source>
        <strain evidence="2">R07B-5</strain>
    </source>
</reference>
<accession>A0AAD9L6J0</accession>
<dbReference type="Proteomes" id="UP001209878">
    <property type="component" value="Unassembled WGS sequence"/>
</dbReference>
<protein>
    <submittedName>
        <fullName evidence="2">Uncharacterized protein</fullName>
    </submittedName>
</protein>
<evidence type="ECO:0000313" key="3">
    <source>
        <dbReference type="Proteomes" id="UP001209878"/>
    </source>
</evidence>
<dbReference type="EMBL" id="JAODUO010000303">
    <property type="protein sequence ID" value="KAK2183636.1"/>
    <property type="molecule type" value="Genomic_DNA"/>
</dbReference>
<feature type="chain" id="PRO_5042137282" evidence="1">
    <location>
        <begin position="41"/>
        <end position="152"/>
    </location>
</feature>
<sequence>MLVTETRRSVRSVHSGPQGSALVVLSLAALGLLSASPVDGQKGAKEHEGYEPAKTASVKIHVRVVLFAEKCRRKASFLSSVRAQRPVRRCNKSSFFPLRSLYLASARCARSQLPMPSRRSVARAEFLFNRATSRPHPHVNQTPRADWFAVEL</sequence>
<organism evidence="2 3">
    <name type="scientific">Ridgeia piscesae</name>
    <name type="common">Tubeworm</name>
    <dbReference type="NCBI Taxonomy" id="27915"/>
    <lineage>
        <taxon>Eukaryota</taxon>
        <taxon>Metazoa</taxon>
        <taxon>Spiralia</taxon>
        <taxon>Lophotrochozoa</taxon>
        <taxon>Annelida</taxon>
        <taxon>Polychaeta</taxon>
        <taxon>Sedentaria</taxon>
        <taxon>Canalipalpata</taxon>
        <taxon>Sabellida</taxon>
        <taxon>Siboglinidae</taxon>
        <taxon>Ridgeia</taxon>
    </lineage>
</organism>
<name>A0AAD9L6J0_RIDPI</name>
<comment type="caution">
    <text evidence="2">The sequence shown here is derived from an EMBL/GenBank/DDBJ whole genome shotgun (WGS) entry which is preliminary data.</text>
</comment>
<keyword evidence="3" id="KW-1185">Reference proteome</keyword>
<gene>
    <name evidence="2" type="ORF">NP493_303g03033</name>
</gene>
<evidence type="ECO:0000256" key="1">
    <source>
        <dbReference type="SAM" id="SignalP"/>
    </source>
</evidence>
<keyword evidence="1" id="KW-0732">Signal</keyword>
<dbReference type="AlphaFoldDB" id="A0AAD9L6J0"/>
<proteinExistence type="predicted"/>